<dbReference type="InterPro" id="IPR050682">
    <property type="entry name" value="ModA/WtpA"/>
</dbReference>
<comment type="similarity">
    <text evidence="1">Belongs to the bacterial solute-binding protein ModA family.</text>
</comment>
<dbReference type="NCBIfam" id="TIGR01256">
    <property type="entry name" value="modA"/>
    <property type="match status" value="1"/>
</dbReference>
<dbReference type="Proteomes" id="UP000194137">
    <property type="component" value="Chromosome"/>
</dbReference>
<evidence type="ECO:0000256" key="2">
    <source>
        <dbReference type="ARBA" id="ARBA00022505"/>
    </source>
</evidence>
<dbReference type="Gene3D" id="3.40.190.10">
    <property type="entry name" value="Periplasmic binding protein-like II"/>
    <property type="match status" value="2"/>
</dbReference>
<dbReference type="PANTHER" id="PTHR30632:SF17">
    <property type="entry name" value="MOLYBDATE-BINDING PROTEIN MODA"/>
    <property type="match status" value="1"/>
</dbReference>
<dbReference type="GO" id="GO:0046872">
    <property type="term" value="F:metal ion binding"/>
    <property type="evidence" value="ECO:0007669"/>
    <property type="project" value="UniProtKB-KW"/>
</dbReference>
<dbReference type="KEGG" id="psin:CAK95_06960"/>
<dbReference type="PIRSF" id="PIRSF004846">
    <property type="entry name" value="ModA"/>
    <property type="match status" value="1"/>
</dbReference>
<evidence type="ECO:0000313" key="7">
    <source>
        <dbReference type="Proteomes" id="UP000194137"/>
    </source>
</evidence>
<sequence length="265" mass="27968">MLRRAFNICLFTALLAGVIGFAPQLATAQDKTLTVFAAASMKNALDDVNTAYTKATGIRVVSSYAASSALARQIEQGAPADVFVSADLKWMDYLAEKKAIKDGTRVNLLGNKLVLIAPKDSKIGNVTIGQGFDLAKLAGDGRIATGDVKSVPVGLYAKAALEKLGAWQAAAPKFAMADNVRAALLLVSRGEAALGIVYETDGKVDPGVKIIGTFPDNSHEPVIYPVAAVATAKPDVAGYLTFLRTKAAKDIFEKYGFSFLIRPVS</sequence>
<keyword evidence="2" id="KW-0500">Molybdenum</keyword>
<evidence type="ECO:0000313" key="6">
    <source>
        <dbReference type="EMBL" id="ARP98845.1"/>
    </source>
</evidence>
<dbReference type="CDD" id="cd13536">
    <property type="entry name" value="PBP2_EcModA"/>
    <property type="match status" value="1"/>
</dbReference>
<evidence type="ECO:0000256" key="5">
    <source>
        <dbReference type="ARBA" id="ARBA00062515"/>
    </source>
</evidence>
<dbReference type="RefSeq" id="WP_086087258.1">
    <property type="nucleotide sequence ID" value="NZ_CP021112.1"/>
</dbReference>
<keyword evidence="3" id="KW-0479">Metal-binding</keyword>
<dbReference type="FunFam" id="3.40.190.10:FF:000035">
    <property type="entry name" value="Molybdate ABC transporter substrate-binding protein"/>
    <property type="match status" value="1"/>
</dbReference>
<dbReference type="SUPFAM" id="SSF53850">
    <property type="entry name" value="Periplasmic binding protein-like II"/>
    <property type="match status" value="1"/>
</dbReference>
<keyword evidence="4" id="KW-0732">Signal</keyword>
<organism evidence="6 7">
    <name type="scientific">Pseudorhodoplanes sinuspersici</name>
    <dbReference type="NCBI Taxonomy" id="1235591"/>
    <lineage>
        <taxon>Bacteria</taxon>
        <taxon>Pseudomonadati</taxon>
        <taxon>Pseudomonadota</taxon>
        <taxon>Alphaproteobacteria</taxon>
        <taxon>Hyphomicrobiales</taxon>
        <taxon>Pseudorhodoplanes</taxon>
    </lineage>
</organism>
<reference evidence="6 7" key="1">
    <citation type="submission" date="2017-05" db="EMBL/GenBank/DDBJ databases">
        <title>Full genome sequence of Pseudorhodoplanes sinuspersici.</title>
        <authorList>
            <person name="Dastgheib S.M.M."/>
            <person name="Shavandi M."/>
            <person name="Tirandaz H."/>
        </authorList>
    </citation>
    <scope>NUCLEOTIDE SEQUENCE [LARGE SCALE GENOMIC DNA]</scope>
    <source>
        <strain evidence="6 7">RIPI110</strain>
    </source>
</reference>
<proteinExistence type="inferred from homology"/>
<dbReference type="GO" id="GO:0030288">
    <property type="term" value="C:outer membrane-bounded periplasmic space"/>
    <property type="evidence" value="ECO:0007669"/>
    <property type="project" value="TreeGrafter"/>
</dbReference>
<dbReference type="GO" id="GO:0030973">
    <property type="term" value="F:molybdate ion binding"/>
    <property type="evidence" value="ECO:0007669"/>
    <property type="project" value="TreeGrafter"/>
</dbReference>
<evidence type="ECO:0000256" key="3">
    <source>
        <dbReference type="ARBA" id="ARBA00022723"/>
    </source>
</evidence>
<dbReference type="GO" id="GO:0015689">
    <property type="term" value="P:molybdate ion transport"/>
    <property type="evidence" value="ECO:0007669"/>
    <property type="project" value="InterPro"/>
</dbReference>
<dbReference type="STRING" id="1235591.CAK95_06960"/>
<protein>
    <submittedName>
        <fullName evidence="6">Molybdate ABC transporter substrate-binding protein</fullName>
    </submittedName>
</protein>
<dbReference type="AlphaFoldDB" id="A0A1W6ZNK0"/>
<dbReference type="OrthoDB" id="9785015at2"/>
<accession>A0A1W6ZNK0</accession>
<dbReference type="NCBIfam" id="NF007958">
    <property type="entry name" value="PRK10677.1"/>
    <property type="match status" value="1"/>
</dbReference>
<evidence type="ECO:0000256" key="4">
    <source>
        <dbReference type="ARBA" id="ARBA00022729"/>
    </source>
</evidence>
<dbReference type="Pfam" id="PF13531">
    <property type="entry name" value="SBP_bac_11"/>
    <property type="match status" value="1"/>
</dbReference>
<dbReference type="PANTHER" id="PTHR30632">
    <property type="entry name" value="MOLYBDATE-BINDING PERIPLASMIC PROTEIN"/>
    <property type="match status" value="1"/>
</dbReference>
<name>A0A1W6ZNK0_9HYPH</name>
<comment type="subunit">
    <text evidence="5">The complex is composed of two ATP-binding proteins (ModC), two transmembrane proteins (ModB) and a solute-binding protein (ModA).</text>
</comment>
<dbReference type="GO" id="GO:1901359">
    <property type="term" value="F:tungstate binding"/>
    <property type="evidence" value="ECO:0007669"/>
    <property type="project" value="UniProtKB-ARBA"/>
</dbReference>
<keyword evidence="7" id="KW-1185">Reference proteome</keyword>
<dbReference type="InterPro" id="IPR005950">
    <property type="entry name" value="ModA"/>
</dbReference>
<dbReference type="EMBL" id="CP021112">
    <property type="protein sequence ID" value="ARP98845.1"/>
    <property type="molecule type" value="Genomic_DNA"/>
</dbReference>
<gene>
    <name evidence="6" type="ORF">CAK95_06960</name>
</gene>
<evidence type="ECO:0000256" key="1">
    <source>
        <dbReference type="ARBA" id="ARBA00009175"/>
    </source>
</evidence>